<dbReference type="PROSITE" id="PS50158">
    <property type="entry name" value="ZF_CCHC"/>
    <property type="match status" value="3"/>
</dbReference>
<gene>
    <name evidence="10" type="ORF">JYZ213_LOCUS8640</name>
    <name evidence="11" type="ORF">OXD698_LOCUS20542</name>
</gene>
<keyword evidence="3 7" id="KW-0808">Transferase</keyword>
<evidence type="ECO:0000313" key="12">
    <source>
        <dbReference type="Proteomes" id="UP000663845"/>
    </source>
</evidence>
<feature type="domain" description="CCHC-type" evidence="8">
    <location>
        <begin position="43"/>
        <end position="58"/>
    </location>
</feature>
<keyword evidence="6" id="KW-0479">Metal-binding</keyword>
<evidence type="ECO:0000256" key="4">
    <source>
        <dbReference type="ARBA" id="ARBA00023027"/>
    </source>
</evidence>
<dbReference type="GO" id="GO:0005634">
    <property type="term" value="C:nucleus"/>
    <property type="evidence" value="ECO:0007669"/>
    <property type="project" value="UniProtKB-SubCell"/>
</dbReference>
<dbReference type="GO" id="GO:0003676">
    <property type="term" value="F:nucleic acid binding"/>
    <property type="evidence" value="ECO:0007669"/>
    <property type="project" value="InterPro"/>
</dbReference>
<evidence type="ECO:0000259" key="9">
    <source>
        <dbReference type="PROSITE" id="PS51059"/>
    </source>
</evidence>
<keyword evidence="5" id="KW-0539">Nucleus</keyword>
<feature type="domain" description="CCHC-type" evidence="8">
    <location>
        <begin position="65"/>
        <end position="79"/>
    </location>
</feature>
<evidence type="ECO:0000256" key="3">
    <source>
        <dbReference type="ARBA" id="ARBA00022679"/>
    </source>
</evidence>
<dbReference type="InterPro" id="IPR012317">
    <property type="entry name" value="Poly(ADP-ribose)pol_cat_dom"/>
</dbReference>
<dbReference type="SMART" id="SM00343">
    <property type="entry name" value="ZnF_C2HC"/>
    <property type="match status" value="3"/>
</dbReference>
<dbReference type="Gene3D" id="4.10.60.10">
    <property type="entry name" value="Zinc finger, CCHC-type"/>
    <property type="match status" value="2"/>
</dbReference>
<dbReference type="InterPro" id="IPR002589">
    <property type="entry name" value="Macro_dom"/>
</dbReference>
<dbReference type="PROSITE" id="PS51059">
    <property type="entry name" value="PARP_CATALYTIC"/>
    <property type="match status" value="1"/>
</dbReference>
<reference evidence="10" key="1">
    <citation type="submission" date="2021-02" db="EMBL/GenBank/DDBJ databases">
        <authorList>
            <person name="Nowell W R."/>
        </authorList>
    </citation>
    <scope>NUCLEOTIDE SEQUENCE</scope>
</reference>
<comment type="subcellular location">
    <subcellularLocation>
        <location evidence="1">Nucleus</location>
    </subcellularLocation>
</comment>
<dbReference type="InterPro" id="IPR043472">
    <property type="entry name" value="Macro_dom-like"/>
</dbReference>
<dbReference type="Pfam" id="PF00098">
    <property type="entry name" value="zf-CCHC"/>
    <property type="match status" value="2"/>
</dbReference>
<dbReference type="EC" id="2.4.2.-" evidence="7"/>
<dbReference type="GO" id="GO:0008270">
    <property type="term" value="F:zinc ion binding"/>
    <property type="evidence" value="ECO:0007669"/>
    <property type="project" value="UniProtKB-KW"/>
</dbReference>
<dbReference type="Pfam" id="PF01661">
    <property type="entry name" value="Macro"/>
    <property type="match status" value="1"/>
</dbReference>
<comment type="caution">
    <text evidence="10">The sequence shown here is derived from an EMBL/GenBank/DDBJ whole genome shotgun (WGS) entry which is preliminary data.</text>
</comment>
<dbReference type="GO" id="GO:0003714">
    <property type="term" value="F:transcription corepressor activity"/>
    <property type="evidence" value="ECO:0007669"/>
    <property type="project" value="TreeGrafter"/>
</dbReference>
<dbReference type="InterPro" id="IPR036875">
    <property type="entry name" value="Znf_CCHC_sf"/>
</dbReference>
<evidence type="ECO:0000256" key="5">
    <source>
        <dbReference type="ARBA" id="ARBA00023242"/>
    </source>
</evidence>
<dbReference type="InterPro" id="IPR052056">
    <property type="entry name" value="Mono-ARTD/PARP"/>
</dbReference>
<keyword evidence="2 7" id="KW-0328">Glycosyltransferase</keyword>
<dbReference type="SUPFAM" id="SSF52949">
    <property type="entry name" value="Macro domain-like"/>
    <property type="match status" value="1"/>
</dbReference>
<feature type="domain" description="CCHC-type" evidence="8">
    <location>
        <begin position="6"/>
        <end position="19"/>
    </location>
</feature>
<evidence type="ECO:0000256" key="7">
    <source>
        <dbReference type="RuleBase" id="RU362114"/>
    </source>
</evidence>
<name>A0A813XHR1_9BILA</name>
<proteinExistence type="predicted"/>
<dbReference type="Gene3D" id="3.40.220.10">
    <property type="entry name" value="Leucine Aminopeptidase, subunit E, domain 1"/>
    <property type="match status" value="1"/>
</dbReference>
<keyword evidence="6" id="KW-0863">Zinc-finger</keyword>
<dbReference type="Proteomes" id="UP000663844">
    <property type="component" value="Unassembled WGS sequence"/>
</dbReference>
<dbReference type="GO" id="GO:0010629">
    <property type="term" value="P:negative regulation of gene expression"/>
    <property type="evidence" value="ECO:0007669"/>
    <property type="project" value="TreeGrafter"/>
</dbReference>
<protein>
    <recommendedName>
        <fullName evidence="7">Poly [ADP-ribose] polymerase</fullName>
        <shortName evidence="7">PARP</shortName>
        <ecNumber evidence="7">2.4.2.-</ecNumber>
    </recommendedName>
</protein>
<dbReference type="SUPFAM" id="SSF57756">
    <property type="entry name" value="Retrovirus zinc finger-like domains"/>
    <property type="match status" value="1"/>
</dbReference>
<keyword evidence="6" id="KW-0862">Zinc</keyword>
<dbReference type="EMBL" id="CAJOAZ010001635">
    <property type="protein sequence ID" value="CAF3838842.1"/>
    <property type="molecule type" value="Genomic_DNA"/>
</dbReference>
<dbReference type="AlphaFoldDB" id="A0A813XHR1"/>
<dbReference type="InterPro" id="IPR001878">
    <property type="entry name" value="Znf_CCHC"/>
</dbReference>
<evidence type="ECO:0000256" key="6">
    <source>
        <dbReference type="PROSITE-ProRule" id="PRU00047"/>
    </source>
</evidence>
<dbReference type="GO" id="GO:0005737">
    <property type="term" value="C:cytoplasm"/>
    <property type="evidence" value="ECO:0007669"/>
    <property type="project" value="TreeGrafter"/>
</dbReference>
<evidence type="ECO:0000313" key="11">
    <source>
        <dbReference type="EMBL" id="CAF3838842.1"/>
    </source>
</evidence>
<accession>A0A813XHR1</accession>
<evidence type="ECO:0000259" key="8">
    <source>
        <dbReference type="PROSITE" id="PS50158"/>
    </source>
</evidence>
<dbReference type="Proteomes" id="UP000663845">
    <property type="component" value="Unassembled WGS sequence"/>
</dbReference>
<dbReference type="Pfam" id="PF00644">
    <property type="entry name" value="PARP"/>
    <property type="match status" value="1"/>
</dbReference>
<sequence length="438" mass="50605">MSGKICFNCKRPGHIARYCQTNDDDDDDDDYDDDSNNEETRTCYQCHQPGHIARDCNQSSRAKQCHRCKGFGHIARNCRVDINAFRPQLEIEIRKGYLTNQSVDVIVVCSTSDTLRESVLEAAGRSIRRAYANRQASLTETQPFALTCSSLPCKQILFLPWTPCQQSVLTEGAIKVFISTVMTYVLDHNYESVAFPAIGCGQFGWNTDFIAEIMINHVKTEQYPVHITFTIHPKLHHVFNAFQNANMINPTIHILPDTWDYANNNHTLRFTVTVNTLEWHIIVAEFNKTMLGNYNRIHRIEHIQNERWHKQYLAHRDDFENRLSMNTEKFLYHGCSHIAADSIIKVNFDRSFAGKNGTKYGHGVYFSSRANYSHSYTEPNNRGERCMFFARVLIGYSTLGNKSMKFCPADFDTTTDGEHIYVIYHDTQAYGQYLIYYR</sequence>
<evidence type="ECO:0000256" key="2">
    <source>
        <dbReference type="ARBA" id="ARBA00022676"/>
    </source>
</evidence>
<dbReference type="Gene3D" id="3.90.228.10">
    <property type="match status" value="1"/>
</dbReference>
<dbReference type="PANTHER" id="PTHR14453:SF67">
    <property type="entry name" value="POLY [ADP-RIBOSE] POLYMERASE"/>
    <property type="match status" value="1"/>
</dbReference>
<dbReference type="EMBL" id="CAJNOG010000059">
    <property type="protein sequence ID" value="CAF0865028.1"/>
    <property type="molecule type" value="Genomic_DNA"/>
</dbReference>
<organism evidence="10 12">
    <name type="scientific">Adineta steineri</name>
    <dbReference type="NCBI Taxonomy" id="433720"/>
    <lineage>
        <taxon>Eukaryota</taxon>
        <taxon>Metazoa</taxon>
        <taxon>Spiralia</taxon>
        <taxon>Gnathifera</taxon>
        <taxon>Rotifera</taxon>
        <taxon>Eurotatoria</taxon>
        <taxon>Bdelloidea</taxon>
        <taxon>Adinetida</taxon>
        <taxon>Adinetidae</taxon>
        <taxon>Adineta</taxon>
    </lineage>
</organism>
<evidence type="ECO:0000256" key="1">
    <source>
        <dbReference type="ARBA" id="ARBA00004123"/>
    </source>
</evidence>
<dbReference type="GO" id="GO:0003950">
    <property type="term" value="F:NAD+ poly-ADP-ribosyltransferase activity"/>
    <property type="evidence" value="ECO:0007669"/>
    <property type="project" value="UniProtKB-UniRule"/>
</dbReference>
<feature type="domain" description="PARP catalytic" evidence="9">
    <location>
        <begin position="255"/>
        <end position="438"/>
    </location>
</feature>
<keyword evidence="4 7" id="KW-0520">NAD</keyword>
<dbReference type="SUPFAM" id="SSF56399">
    <property type="entry name" value="ADP-ribosylation"/>
    <property type="match status" value="1"/>
</dbReference>
<evidence type="ECO:0000313" key="10">
    <source>
        <dbReference type="EMBL" id="CAF0865028.1"/>
    </source>
</evidence>
<dbReference type="PANTHER" id="PTHR14453">
    <property type="entry name" value="PARP/ZINC FINGER CCCH TYPE DOMAIN CONTAINING PROTEIN"/>
    <property type="match status" value="1"/>
</dbReference>